<organism evidence="2 3">
    <name type="scientific">Haloarcula onubensis</name>
    <dbReference type="NCBI Taxonomy" id="2950539"/>
    <lineage>
        <taxon>Archaea</taxon>
        <taxon>Methanobacteriati</taxon>
        <taxon>Methanobacteriota</taxon>
        <taxon>Stenosarchaea group</taxon>
        <taxon>Halobacteria</taxon>
        <taxon>Halobacteriales</taxon>
        <taxon>Haloarculaceae</taxon>
        <taxon>Haloarcula</taxon>
    </lineage>
</organism>
<evidence type="ECO:0000313" key="3">
    <source>
        <dbReference type="Proteomes" id="UP001268864"/>
    </source>
</evidence>
<evidence type="ECO:0000259" key="1">
    <source>
        <dbReference type="Pfam" id="PF00551"/>
    </source>
</evidence>
<proteinExistence type="predicted"/>
<dbReference type="PANTHER" id="PTHR11138">
    <property type="entry name" value="METHIONYL-TRNA FORMYLTRANSFERASE"/>
    <property type="match status" value="1"/>
</dbReference>
<evidence type="ECO:0000313" key="2">
    <source>
        <dbReference type="EMBL" id="MDS0281363.1"/>
    </source>
</evidence>
<dbReference type="SUPFAM" id="SSF53328">
    <property type="entry name" value="Formyltransferase"/>
    <property type="match status" value="1"/>
</dbReference>
<reference evidence="2 3" key="1">
    <citation type="submission" date="2022-06" db="EMBL/GenBank/DDBJ databases">
        <title>Halomicroarcula sp. a new haloarchaeum isolate from saline soil.</title>
        <authorList>
            <person name="Strakova D."/>
            <person name="Galisteo C."/>
            <person name="Sanchez-Porro C."/>
            <person name="Ventosa A."/>
        </authorList>
    </citation>
    <scope>NUCLEOTIDE SEQUENCE [LARGE SCALE GENOMIC DNA]</scope>
    <source>
        <strain evidence="2 3">S3CR25-11</strain>
    </source>
</reference>
<comment type="caution">
    <text evidence="2">The sequence shown here is derived from an EMBL/GenBank/DDBJ whole genome shotgun (WGS) entry which is preliminary data.</text>
</comment>
<dbReference type="PANTHER" id="PTHR11138:SF5">
    <property type="entry name" value="METHIONYL-TRNA FORMYLTRANSFERASE, MITOCHONDRIAL"/>
    <property type="match status" value="1"/>
</dbReference>
<gene>
    <name evidence="2" type="ORF">NDI86_04450</name>
</gene>
<dbReference type="InterPro" id="IPR002376">
    <property type="entry name" value="Formyl_transf_N"/>
</dbReference>
<accession>A0ABU2FKV8</accession>
<feature type="domain" description="Formyl transferase N-terminal" evidence="1">
    <location>
        <begin position="148"/>
        <end position="247"/>
    </location>
</feature>
<dbReference type="Proteomes" id="UP001268864">
    <property type="component" value="Unassembled WGS sequence"/>
</dbReference>
<sequence>MSELDSVCVLANRSLLEWQATALERMVEETGVDIPLVVVNEVTDVDHPGFSEGASPLGEQATSNATGVGVDDLRLFYHVLKREGLWAFVLSERKLAWLLGIDDPGRSQRRPLDDVAVLDDAERVRCEPVPVEGSWCDLPDDVVDRVATETDVAVRFGFSLLTGSILSEPAHGVLSFHPADIRRYRGLGPPQPFASGDQTAGATLQQLTDELDGGNVVAIETIDVGDAHTLDEIYERVHERQSRMLARGIERLRDPAFEPEPPASLGQYTPVTKRQEPAFAGKVLAKNLLGRVRHERD</sequence>
<dbReference type="Pfam" id="PF00551">
    <property type="entry name" value="Formyl_trans_N"/>
    <property type="match status" value="1"/>
</dbReference>
<protein>
    <submittedName>
        <fullName evidence="2">Methionyl-tRNA formyltransferase-like protein</fullName>
    </submittedName>
</protein>
<name>A0ABU2FKV8_9EURY</name>
<dbReference type="EMBL" id="JAMQOS010000001">
    <property type="protein sequence ID" value="MDS0281363.1"/>
    <property type="molecule type" value="Genomic_DNA"/>
</dbReference>
<dbReference type="InterPro" id="IPR036477">
    <property type="entry name" value="Formyl_transf_N_sf"/>
</dbReference>
<dbReference type="RefSeq" id="WP_310899199.1">
    <property type="nucleotide sequence ID" value="NZ_JAMQOS010000001.1"/>
</dbReference>
<keyword evidence="3" id="KW-1185">Reference proteome</keyword>
<dbReference type="Gene3D" id="3.40.50.170">
    <property type="entry name" value="Formyl transferase, N-terminal domain"/>
    <property type="match status" value="1"/>
</dbReference>